<feature type="compositionally biased region" description="Polar residues" evidence="1">
    <location>
        <begin position="279"/>
        <end position="292"/>
    </location>
</feature>
<feature type="region of interest" description="Disordered" evidence="1">
    <location>
        <begin position="279"/>
        <end position="348"/>
    </location>
</feature>
<feature type="compositionally biased region" description="Polar residues" evidence="1">
    <location>
        <begin position="224"/>
        <end position="234"/>
    </location>
</feature>
<feature type="compositionally biased region" description="Polar residues" evidence="1">
    <location>
        <begin position="142"/>
        <end position="154"/>
    </location>
</feature>
<accession>A0A2W4Z655</accession>
<feature type="compositionally biased region" description="Polar residues" evidence="1">
    <location>
        <begin position="310"/>
        <end position="322"/>
    </location>
</feature>
<dbReference type="EMBL" id="QBMP01000126">
    <property type="protein sequence ID" value="PZO53765.1"/>
    <property type="molecule type" value="Genomic_DNA"/>
</dbReference>
<reference evidence="2 3" key="2">
    <citation type="submission" date="2018-06" db="EMBL/GenBank/DDBJ databases">
        <title>Metagenomic assembly of (sub)arctic Cyanobacteria and their associated microbiome from non-axenic cultures.</title>
        <authorList>
            <person name="Baurain D."/>
        </authorList>
    </citation>
    <scope>NUCLEOTIDE SEQUENCE [LARGE SCALE GENOMIC DNA]</scope>
    <source>
        <strain evidence="2">ULC027bin1</strain>
    </source>
</reference>
<comment type="caution">
    <text evidence="2">The sequence shown here is derived from an EMBL/GenBank/DDBJ whole genome shotgun (WGS) entry which is preliminary data.</text>
</comment>
<name>A0A2W4Z655_9CYAN</name>
<evidence type="ECO:0000256" key="1">
    <source>
        <dbReference type="SAM" id="MobiDB-lite"/>
    </source>
</evidence>
<feature type="compositionally biased region" description="Polar residues" evidence="1">
    <location>
        <begin position="333"/>
        <end position="345"/>
    </location>
</feature>
<feature type="region of interest" description="Disordered" evidence="1">
    <location>
        <begin position="142"/>
        <end position="179"/>
    </location>
</feature>
<sequence length="376" mass="40829">MTTANWQTALNPSLTRRLLRSQSQPGCIDLRMAESLFSRYQMPTNPLITRLLQRQQTQTLRTAEALPIVYATTSAADATIPVTADNLTVKTSPETITATKTTAPPTVAHLEPNANGLNQPSRTAAVNQPTVIQAKFAPSSRSSSVNAIPASAQSPALPKLTARELPASSPGSERSLGQIGNTSINPLPVIVPVVVRAPAQETQLLKTLPVIRAQQHRSDLAQMRQGSPKLSSELGSAPSPVALSPKTTKLPLVTVNDQAIVHPRTRQPLSLQFLPRQSFPHQSAQPNSQSAVKFSPQPQPISPPLPISQRTVSQHTLSQPAVVSNPKPEIHSQHTVSQHTLSQQPPRVDMEALADKVERRLRRKLAIEQERRGWQP</sequence>
<evidence type="ECO:0000313" key="3">
    <source>
        <dbReference type="Proteomes" id="UP000249794"/>
    </source>
</evidence>
<dbReference type="Proteomes" id="UP000249794">
    <property type="component" value="Unassembled WGS sequence"/>
</dbReference>
<feature type="compositionally biased region" description="Pro residues" evidence="1">
    <location>
        <begin position="297"/>
        <end position="306"/>
    </location>
</feature>
<reference evidence="3" key="1">
    <citation type="submission" date="2018-04" db="EMBL/GenBank/DDBJ databases">
        <authorList>
            <person name="Cornet L."/>
        </authorList>
    </citation>
    <scope>NUCLEOTIDE SEQUENCE [LARGE SCALE GENOMIC DNA]</scope>
</reference>
<protein>
    <submittedName>
        <fullName evidence="2">Uncharacterized protein</fullName>
    </submittedName>
</protein>
<gene>
    <name evidence="2" type="ORF">DCF15_12540</name>
</gene>
<organism evidence="2 3">
    <name type="scientific">Phormidesmis priestleyi</name>
    <dbReference type="NCBI Taxonomy" id="268141"/>
    <lineage>
        <taxon>Bacteria</taxon>
        <taxon>Bacillati</taxon>
        <taxon>Cyanobacteriota</taxon>
        <taxon>Cyanophyceae</taxon>
        <taxon>Leptolyngbyales</taxon>
        <taxon>Leptolyngbyaceae</taxon>
        <taxon>Phormidesmis</taxon>
    </lineage>
</organism>
<evidence type="ECO:0000313" key="2">
    <source>
        <dbReference type="EMBL" id="PZO53765.1"/>
    </source>
</evidence>
<proteinExistence type="predicted"/>
<feature type="region of interest" description="Disordered" evidence="1">
    <location>
        <begin position="217"/>
        <end position="245"/>
    </location>
</feature>
<dbReference type="AlphaFoldDB" id="A0A2W4Z655"/>